<gene>
    <name evidence="2" type="ORF">VIBC2010_16339</name>
</gene>
<dbReference type="Proteomes" id="UP000002943">
    <property type="component" value="Unassembled WGS sequence"/>
</dbReference>
<reference evidence="2 3" key="1">
    <citation type="journal article" date="2012" name="Int. J. Syst. Evol. Microbiol.">
        <title>Vibrio caribbeanicus sp. nov., isolated from the marine sponge Scleritoderma cyanea.</title>
        <authorList>
            <person name="Hoffmann M."/>
            <person name="Monday S.R."/>
            <person name="Allard M.W."/>
            <person name="Strain E.A."/>
            <person name="Whittaker P."/>
            <person name="Naum M."/>
            <person name="McCarthy P.J."/>
            <person name="Lopez J.V."/>
            <person name="Fischer M."/>
            <person name="Brown E.W."/>
        </authorList>
    </citation>
    <scope>NUCLEOTIDE SEQUENCE [LARGE SCALE GENOMIC DNA]</scope>
    <source>
        <strain evidence="2 3">ATCC BAA-2122</strain>
    </source>
</reference>
<feature type="signal peptide" evidence="1">
    <location>
        <begin position="1"/>
        <end position="19"/>
    </location>
</feature>
<sequence length="98" mass="10543">MKKTLALLITLTLPSFSFAQETLRGQVIAIASMGGSTSVQLSSHRVHITQQTPNNVRDILLSPELVGKQITIISEDLTDEQSGATKKVVIGTVIQATR</sequence>
<name>E3BEY2_9VIBR</name>
<organism evidence="2 3">
    <name type="scientific">Vibrio caribbeanicus ATCC BAA-2122</name>
    <dbReference type="NCBI Taxonomy" id="796620"/>
    <lineage>
        <taxon>Bacteria</taxon>
        <taxon>Pseudomonadati</taxon>
        <taxon>Pseudomonadota</taxon>
        <taxon>Gammaproteobacteria</taxon>
        <taxon>Vibrionales</taxon>
        <taxon>Vibrionaceae</taxon>
        <taxon>Vibrio</taxon>
    </lineage>
</organism>
<evidence type="ECO:0000256" key="1">
    <source>
        <dbReference type="SAM" id="SignalP"/>
    </source>
</evidence>
<evidence type="ECO:0000313" key="2">
    <source>
        <dbReference type="EMBL" id="EFP98499.1"/>
    </source>
</evidence>
<dbReference type="RefSeq" id="WP_009599425.1">
    <property type="nucleotide sequence ID" value="NZ_AEIU01000003.1"/>
</dbReference>
<dbReference type="AlphaFoldDB" id="E3BEY2"/>
<dbReference type="OrthoDB" id="10011868at2"/>
<evidence type="ECO:0000313" key="3">
    <source>
        <dbReference type="Proteomes" id="UP000002943"/>
    </source>
</evidence>
<accession>E3BEY2</accession>
<feature type="chain" id="PRO_5003167010" evidence="1">
    <location>
        <begin position="20"/>
        <end position="98"/>
    </location>
</feature>
<dbReference type="EMBL" id="AEIU01000003">
    <property type="protein sequence ID" value="EFP98499.1"/>
    <property type="molecule type" value="Genomic_DNA"/>
</dbReference>
<keyword evidence="3" id="KW-1185">Reference proteome</keyword>
<proteinExistence type="predicted"/>
<protein>
    <submittedName>
        <fullName evidence="2">Uncharacterized protein</fullName>
    </submittedName>
</protein>
<keyword evidence="1" id="KW-0732">Signal</keyword>
<comment type="caution">
    <text evidence="2">The sequence shown here is derived from an EMBL/GenBank/DDBJ whole genome shotgun (WGS) entry which is preliminary data.</text>
</comment>